<dbReference type="EMBL" id="MU274912">
    <property type="protein sequence ID" value="KAI0088748.1"/>
    <property type="molecule type" value="Genomic_DNA"/>
</dbReference>
<name>A0ACB8U3D3_9APHY</name>
<comment type="caution">
    <text evidence="1">The sequence shown here is derived from an EMBL/GenBank/DDBJ whole genome shotgun (WGS) entry which is preliminary data.</text>
</comment>
<gene>
    <name evidence="1" type="ORF">BDY19DRAFT_945644</name>
</gene>
<keyword evidence="2" id="KW-1185">Reference proteome</keyword>
<evidence type="ECO:0000313" key="2">
    <source>
        <dbReference type="Proteomes" id="UP001055072"/>
    </source>
</evidence>
<protein>
    <submittedName>
        <fullName evidence="1">Uncharacterized protein</fullName>
    </submittedName>
</protein>
<reference evidence="1" key="1">
    <citation type="journal article" date="2021" name="Environ. Microbiol.">
        <title>Gene family expansions and transcriptome signatures uncover fungal adaptations to wood decay.</title>
        <authorList>
            <person name="Hage H."/>
            <person name="Miyauchi S."/>
            <person name="Viragh M."/>
            <person name="Drula E."/>
            <person name="Min B."/>
            <person name="Chaduli D."/>
            <person name="Navarro D."/>
            <person name="Favel A."/>
            <person name="Norest M."/>
            <person name="Lesage-Meessen L."/>
            <person name="Balint B."/>
            <person name="Merenyi Z."/>
            <person name="de Eugenio L."/>
            <person name="Morin E."/>
            <person name="Martinez A.T."/>
            <person name="Baldrian P."/>
            <person name="Stursova M."/>
            <person name="Martinez M.J."/>
            <person name="Novotny C."/>
            <person name="Magnuson J.K."/>
            <person name="Spatafora J.W."/>
            <person name="Maurice S."/>
            <person name="Pangilinan J."/>
            <person name="Andreopoulos W."/>
            <person name="LaButti K."/>
            <person name="Hundley H."/>
            <person name="Na H."/>
            <person name="Kuo A."/>
            <person name="Barry K."/>
            <person name="Lipzen A."/>
            <person name="Henrissat B."/>
            <person name="Riley R."/>
            <person name="Ahrendt S."/>
            <person name="Nagy L.G."/>
            <person name="Grigoriev I.V."/>
            <person name="Martin F."/>
            <person name="Rosso M.N."/>
        </authorList>
    </citation>
    <scope>NUCLEOTIDE SEQUENCE</scope>
    <source>
        <strain evidence="1">CBS 384.51</strain>
    </source>
</reference>
<accession>A0ACB8U3D3</accession>
<sequence>MMFTRLAVAAASVASLFAGVQAQSNSSSSGLTIYSPGGSDLWWVASSINVVSWTCQTSPFASFSVVLANQDPTKWPALTIISIENNFDCSKTITAEQQAAPAGTGYLVQFVSINNSTDVYATSQPFEIKAAGSVYPATTAVPPGASTSGSAAPTGSSNGSSASTPSSTGTTSHSGGVMTNSAAGLVAAGAAALGLFLA</sequence>
<organism evidence="1 2">
    <name type="scientific">Irpex rosettiformis</name>
    <dbReference type="NCBI Taxonomy" id="378272"/>
    <lineage>
        <taxon>Eukaryota</taxon>
        <taxon>Fungi</taxon>
        <taxon>Dikarya</taxon>
        <taxon>Basidiomycota</taxon>
        <taxon>Agaricomycotina</taxon>
        <taxon>Agaricomycetes</taxon>
        <taxon>Polyporales</taxon>
        <taxon>Irpicaceae</taxon>
        <taxon>Irpex</taxon>
    </lineage>
</organism>
<proteinExistence type="predicted"/>
<dbReference type="Proteomes" id="UP001055072">
    <property type="component" value="Unassembled WGS sequence"/>
</dbReference>
<evidence type="ECO:0000313" key="1">
    <source>
        <dbReference type="EMBL" id="KAI0088748.1"/>
    </source>
</evidence>